<reference evidence="2 3" key="1">
    <citation type="journal article" date="2016" name="Nat. Commun.">
        <title>Thousands of microbial genomes shed light on interconnected biogeochemical processes in an aquifer system.</title>
        <authorList>
            <person name="Anantharaman K."/>
            <person name="Brown C.T."/>
            <person name="Hug L.A."/>
            <person name="Sharon I."/>
            <person name="Castelle C.J."/>
            <person name="Probst A.J."/>
            <person name="Thomas B.C."/>
            <person name="Singh A."/>
            <person name="Wilkins M.J."/>
            <person name="Karaoz U."/>
            <person name="Brodie E.L."/>
            <person name="Williams K.H."/>
            <person name="Hubbard S.S."/>
            <person name="Banfield J.F."/>
        </authorList>
    </citation>
    <scope>NUCLEOTIDE SEQUENCE [LARGE SCALE GENOMIC DNA]</scope>
</reference>
<accession>A0A1G2CHD7</accession>
<name>A0A1G2CHD7_9BACT</name>
<comment type="caution">
    <text evidence="2">The sequence shown here is derived from an EMBL/GenBank/DDBJ whole genome shotgun (WGS) entry which is preliminary data.</text>
</comment>
<sequence>MNSLPVSPPRRNNLSIIQRLIAAYKLWHEFLPHFPKTSRYTLGGKIDGLFTEMIELVFTASRLPGERKLPVIFEASAKLDSLKFFLQIAWEIKALDNKKYIALSENLSEIGRMLGGWQKQVNTIINPARGGEQK</sequence>
<dbReference type="Proteomes" id="UP000178495">
    <property type="component" value="Unassembled WGS sequence"/>
</dbReference>
<evidence type="ECO:0000259" key="1">
    <source>
        <dbReference type="Pfam" id="PF22296"/>
    </source>
</evidence>
<dbReference type="CDD" id="cd16376">
    <property type="entry name" value="Avd_like"/>
    <property type="match status" value="1"/>
</dbReference>
<dbReference type="AlphaFoldDB" id="A0A1G2CHD7"/>
<gene>
    <name evidence="2" type="ORF">A3A43_02395</name>
</gene>
<dbReference type="Pfam" id="PF22296">
    <property type="entry name" value="bAvd"/>
    <property type="match status" value="1"/>
</dbReference>
<protein>
    <recommendedName>
        <fullName evidence="1">bAvd-like domain-containing protein</fullName>
    </recommendedName>
</protein>
<dbReference type="SUPFAM" id="SSF158446">
    <property type="entry name" value="IVS-encoded protein-like"/>
    <property type="match status" value="1"/>
</dbReference>
<dbReference type="InterPro" id="IPR055360">
    <property type="entry name" value="bAvd"/>
</dbReference>
<dbReference type="InterPro" id="IPR036583">
    <property type="entry name" value="23S_rRNA_IVS_sf"/>
</dbReference>
<evidence type="ECO:0000313" key="2">
    <source>
        <dbReference type="EMBL" id="OGZ00824.1"/>
    </source>
</evidence>
<dbReference type="STRING" id="1798652.A3A43_02395"/>
<dbReference type="EMBL" id="MHLC01000026">
    <property type="protein sequence ID" value="OGZ00824.1"/>
    <property type="molecule type" value="Genomic_DNA"/>
</dbReference>
<dbReference type="Gene3D" id="1.20.1440.60">
    <property type="entry name" value="23S rRNA-intervening sequence"/>
    <property type="match status" value="1"/>
</dbReference>
<organism evidence="2 3">
    <name type="scientific">Candidatus Liptonbacteria bacterium RIFCSPLOWO2_01_FULL_56_20</name>
    <dbReference type="NCBI Taxonomy" id="1798652"/>
    <lineage>
        <taxon>Bacteria</taxon>
        <taxon>Candidatus Liptoniibacteriota</taxon>
    </lineage>
</organism>
<proteinExistence type="predicted"/>
<feature type="domain" description="bAvd-like" evidence="1">
    <location>
        <begin position="20"/>
        <end position="121"/>
    </location>
</feature>
<evidence type="ECO:0000313" key="3">
    <source>
        <dbReference type="Proteomes" id="UP000178495"/>
    </source>
</evidence>